<dbReference type="FunFam" id="3.90.1150.10:FF:000002">
    <property type="entry name" value="Cysteine desulfurase IscS"/>
    <property type="match status" value="1"/>
</dbReference>
<keyword evidence="10" id="KW-0963">Cytoplasm</keyword>
<sequence length="454" mass="50226">MLNLPIYMDNHATTPLDPRVLEVMLPYLREDFGNAASRNHAFGWKAEAAVEKARRQVADLIGASEKEIVFTSGATESDNLAIKGVIEFYKSKGDHIITLKTEHKAILDTCKRLERVRQERLDELKLLRLGQLAERDVSPEEVPELAAKFNLEADDTYKKWAEMPTGGARVTYLDVERDGRVSLEKLAAAMTPKTVLVSIMFANNEIGVVQPVAEIGKLCREKGVLFHCDAVQGVGKVPFDVEAMHVDLASISAHKMYGPKGVGALYVRRKPRVRIAPMVDGGGHERGMRSGTLNVASIVGFGAAAEVAKKDLPEESARLFRLRERLRTGIMEQLDMVVVNGSLEHRMPGSLNISFSYVEGEALMMSIKDVAVSSGSACTSASLEPSYVLRALGVEEDMAHSSIRFGLGRFNTEEEVDFVIRLVVDKVRKLRDMSPLYEMAKEGIDLKSIEWTAH</sequence>
<evidence type="ECO:0000256" key="3">
    <source>
        <dbReference type="ARBA" id="ARBA00022679"/>
    </source>
</evidence>
<evidence type="ECO:0000259" key="12">
    <source>
        <dbReference type="Pfam" id="PF00266"/>
    </source>
</evidence>
<dbReference type="SUPFAM" id="SSF53383">
    <property type="entry name" value="PLP-dependent transferases"/>
    <property type="match status" value="1"/>
</dbReference>
<keyword evidence="14" id="KW-1185">Reference proteome</keyword>
<dbReference type="InterPro" id="IPR010240">
    <property type="entry name" value="Cys_deSase_IscS"/>
</dbReference>
<dbReference type="EC" id="2.8.1.7" evidence="10"/>
<dbReference type="OrthoDB" id="9808002at2"/>
<comment type="catalytic activity">
    <reaction evidence="9 10">
        <text>(sulfur carrier)-H + L-cysteine = (sulfur carrier)-SH + L-alanine</text>
        <dbReference type="Rhea" id="RHEA:43892"/>
        <dbReference type="Rhea" id="RHEA-COMP:14737"/>
        <dbReference type="Rhea" id="RHEA-COMP:14739"/>
        <dbReference type="ChEBI" id="CHEBI:29917"/>
        <dbReference type="ChEBI" id="CHEBI:35235"/>
        <dbReference type="ChEBI" id="CHEBI:57972"/>
        <dbReference type="ChEBI" id="CHEBI:64428"/>
        <dbReference type="EC" id="2.8.1.7"/>
    </reaction>
</comment>
<dbReference type="GO" id="GO:0031071">
    <property type="term" value="F:cysteine desulfurase activity"/>
    <property type="evidence" value="ECO:0007669"/>
    <property type="project" value="UniProtKB-UniRule"/>
</dbReference>
<dbReference type="PIRSF" id="PIRSF005572">
    <property type="entry name" value="NifS"/>
    <property type="match status" value="1"/>
</dbReference>
<evidence type="ECO:0000256" key="5">
    <source>
        <dbReference type="ARBA" id="ARBA00022723"/>
    </source>
</evidence>
<gene>
    <name evidence="10" type="primary">iscS</name>
    <name evidence="13" type="ORF">D7X32_10875</name>
</gene>
<keyword evidence="5 10" id="KW-0479">Metal-binding</keyword>
<dbReference type="GO" id="GO:0051537">
    <property type="term" value="F:2 iron, 2 sulfur cluster binding"/>
    <property type="evidence" value="ECO:0007669"/>
    <property type="project" value="UniProtKB-UniRule"/>
</dbReference>
<keyword evidence="3 10" id="KW-0808">Transferase</keyword>
<comment type="subcellular location">
    <subcellularLocation>
        <location evidence="10">Cytoplasm</location>
    </subcellularLocation>
</comment>
<comment type="pathway">
    <text evidence="10">Cofactor biosynthesis; iron-sulfur cluster biosynthesis.</text>
</comment>
<dbReference type="EMBL" id="RAWE01000028">
    <property type="protein sequence ID" value="RKH04507.1"/>
    <property type="molecule type" value="Genomic_DNA"/>
</dbReference>
<dbReference type="GO" id="GO:1990221">
    <property type="term" value="C:L-cysteine desulfurase complex"/>
    <property type="evidence" value="ECO:0007669"/>
    <property type="project" value="UniProtKB-ARBA"/>
</dbReference>
<feature type="active site" description="Cysteine persulfide intermediate" evidence="10">
    <location>
        <position position="378"/>
    </location>
</feature>
<dbReference type="PANTHER" id="PTHR11601">
    <property type="entry name" value="CYSTEINE DESULFURYLASE FAMILY MEMBER"/>
    <property type="match status" value="1"/>
</dbReference>
<dbReference type="InterPro" id="IPR015421">
    <property type="entry name" value="PyrdxlP-dep_Trfase_major"/>
</dbReference>
<evidence type="ECO:0000313" key="13">
    <source>
        <dbReference type="EMBL" id="RKH04507.1"/>
    </source>
</evidence>
<dbReference type="NCBIfam" id="NF010611">
    <property type="entry name" value="PRK14012.1"/>
    <property type="match status" value="1"/>
</dbReference>
<protein>
    <recommendedName>
        <fullName evidence="10">Cysteine desulfurase IscS</fullName>
        <ecNumber evidence="10">2.8.1.7</ecNumber>
    </recommendedName>
</protein>
<dbReference type="GO" id="GO:0030170">
    <property type="term" value="F:pyridoxal phosphate binding"/>
    <property type="evidence" value="ECO:0007669"/>
    <property type="project" value="UniProtKB-UniRule"/>
</dbReference>
<evidence type="ECO:0000256" key="8">
    <source>
        <dbReference type="ARBA" id="ARBA00023014"/>
    </source>
</evidence>
<dbReference type="GO" id="GO:0046872">
    <property type="term" value="F:metal ion binding"/>
    <property type="evidence" value="ECO:0007669"/>
    <property type="project" value="UniProtKB-KW"/>
</dbReference>
<feature type="modified residue" description="N6-(pyridoxal phosphate)lysine" evidence="10">
    <location>
        <position position="255"/>
    </location>
</feature>
<comment type="cofactor">
    <cofactor evidence="1 10 11">
        <name>pyridoxal 5'-phosphate</name>
        <dbReference type="ChEBI" id="CHEBI:597326"/>
    </cofactor>
</comment>
<dbReference type="Pfam" id="PF00266">
    <property type="entry name" value="Aminotran_5"/>
    <property type="match status" value="2"/>
</dbReference>
<evidence type="ECO:0000256" key="6">
    <source>
        <dbReference type="ARBA" id="ARBA00022898"/>
    </source>
</evidence>
<dbReference type="PANTHER" id="PTHR11601:SF34">
    <property type="entry name" value="CYSTEINE DESULFURASE"/>
    <property type="match status" value="1"/>
</dbReference>
<feature type="domain" description="Aminotransferase class V" evidence="12">
    <location>
        <begin position="160"/>
        <end position="417"/>
    </location>
</feature>
<accession>A0A3A8KAZ7</accession>
<dbReference type="InterPro" id="IPR015424">
    <property type="entry name" value="PyrdxlP-dep_Trfase"/>
</dbReference>
<evidence type="ECO:0000256" key="1">
    <source>
        <dbReference type="ARBA" id="ARBA00001933"/>
    </source>
</evidence>
<name>A0A3A8KAZ7_9BACT</name>
<dbReference type="Gene3D" id="3.90.1150.10">
    <property type="entry name" value="Aspartate Aminotransferase, domain 1"/>
    <property type="match status" value="2"/>
</dbReference>
<reference evidence="14" key="1">
    <citation type="submission" date="2018-09" db="EMBL/GenBank/DDBJ databases">
        <authorList>
            <person name="Livingstone P.G."/>
            <person name="Whitworth D.E."/>
        </authorList>
    </citation>
    <scope>NUCLEOTIDE SEQUENCE [LARGE SCALE GENOMIC DNA]</scope>
    <source>
        <strain evidence="14">CA043D</strain>
    </source>
</reference>
<dbReference type="InterPro" id="IPR016454">
    <property type="entry name" value="Cysteine_dSase"/>
</dbReference>
<evidence type="ECO:0000256" key="10">
    <source>
        <dbReference type="HAMAP-Rule" id="MF_00331"/>
    </source>
</evidence>
<dbReference type="InterPro" id="IPR015422">
    <property type="entry name" value="PyrdxlP-dep_Trfase_small"/>
</dbReference>
<comment type="subunit">
    <text evidence="10">Homodimer. Forms a heterotetramer with IscU, interacts with other sulfur acceptors.</text>
</comment>
<dbReference type="GO" id="GO:0044571">
    <property type="term" value="P:[2Fe-2S] cluster assembly"/>
    <property type="evidence" value="ECO:0007669"/>
    <property type="project" value="UniProtKB-UniRule"/>
</dbReference>
<dbReference type="InterPro" id="IPR000192">
    <property type="entry name" value="Aminotrans_V_dom"/>
</dbReference>
<keyword evidence="6 10" id="KW-0663">Pyridoxal phosphate</keyword>
<dbReference type="UniPathway" id="UPA00266"/>
<dbReference type="AlphaFoldDB" id="A0A3A8KAZ7"/>
<feature type="binding site" evidence="10">
    <location>
        <position position="292"/>
    </location>
    <ligand>
        <name>pyridoxal 5'-phosphate</name>
        <dbReference type="ChEBI" id="CHEBI:597326"/>
    </ligand>
</feature>
<keyword evidence="8 10" id="KW-0411">Iron-sulfur</keyword>
<keyword evidence="4 10" id="KW-0001">2Fe-2S</keyword>
<comment type="function">
    <text evidence="10">Master enzyme that delivers sulfur to a number of partners involved in Fe-S cluster assembly, tRNA modification or cofactor biosynthesis. Catalyzes the removal of elemental sulfur atoms from cysteine to produce alanine. Functions as a sulfur delivery protein for Fe-S cluster synthesis onto IscU, an Fe-S scaffold assembly protein, as well as other S acceptor proteins.</text>
</comment>
<proteinExistence type="inferred from homology"/>
<dbReference type="InterPro" id="IPR020578">
    <property type="entry name" value="Aminotrans_V_PyrdxlP_BS"/>
</dbReference>
<evidence type="ECO:0000256" key="4">
    <source>
        <dbReference type="ARBA" id="ARBA00022714"/>
    </source>
</evidence>
<evidence type="ECO:0000256" key="7">
    <source>
        <dbReference type="ARBA" id="ARBA00023004"/>
    </source>
</evidence>
<evidence type="ECO:0000256" key="11">
    <source>
        <dbReference type="RuleBase" id="RU004504"/>
    </source>
</evidence>
<dbReference type="HAMAP" id="MF_00331">
    <property type="entry name" value="Cys_desulf_IscS"/>
    <property type="match status" value="1"/>
</dbReference>
<dbReference type="Gene3D" id="3.40.640.10">
    <property type="entry name" value="Type I PLP-dependent aspartate aminotransferase-like (Major domain)"/>
    <property type="match status" value="2"/>
</dbReference>
<feature type="binding site" evidence="10">
    <location>
        <position position="204"/>
    </location>
    <ligand>
        <name>pyridoxal 5'-phosphate</name>
        <dbReference type="ChEBI" id="CHEBI:597326"/>
    </ligand>
</feature>
<feature type="binding site" evidence="10">
    <location>
        <begin position="252"/>
        <end position="254"/>
    </location>
    <ligand>
        <name>pyridoxal 5'-phosphate</name>
        <dbReference type="ChEBI" id="CHEBI:597326"/>
    </ligand>
</feature>
<feature type="binding site" evidence="10">
    <location>
        <position position="232"/>
    </location>
    <ligand>
        <name>pyridoxal 5'-phosphate</name>
        <dbReference type="ChEBI" id="CHEBI:597326"/>
    </ligand>
</feature>
<dbReference type="Proteomes" id="UP000268313">
    <property type="component" value="Unassembled WGS sequence"/>
</dbReference>
<evidence type="ECO:0000256" key="9">
    <source>
        <dbReference type="ARBA" id="ARBA00050776"/>
    </source>
</evidence>
<comment type="caution">
    <text evidence="13">The sequence shown here is derived from an EMBL/GenBank/DDBJ whole genome shotgun (WGS) entry which is preliminary data.</text>
</comment>
<organism evidence="13 14">
    <name type="scientific">Corallococcus carmarthensis</name>
    <dbReference type="NCBI Taxonomy" id="2316728"/>
    <lineage>
        <taxon>Bacteria</taxon>
        <taxon>Pseudomonadati</taxon>
        <taxon>Myxococcota</taxon>
        <taxon>Myxococcia</taxon>
        <taxon>Myxococcales</taxon>
        <taxon>Cystobacterineae</taxon>
        <taxon>Myxococcaceae</taxon>
        <taxon>Corallococcus</taxon>
    </lineage>
</organism>
<feature type="binding site" description="via persulfide group" evidence="10">
    <location>
        <position position="378"/>
    </location>
    <ligand>
        <name>[2Fe-2S] cluster</name>
        <dbReference type="ChEBI" id="CHEBI:190135"/>
        <note>ligand shared with IscU</note>
    </ligand>
</feature>
<dbReference type="PROSITE" id="PS00595">
    <property type="entry name" value="AA_TRANSFER_CLASS_5"/>
    <property type="match status" value="1"/>
</dbReference>
<feature type="domain" description="Aminotransferase class V" evidence="12">
    <location>
        <begin position="6"/>
        <end position="136"/>
    </location>
</feature>
<evidence type="ECO:0000313" key="14">
    <source>
        <dbReference type="Proteomes" id="UP000268313"/>
    </source>
</evidence>
<feature type="binding site" evidence="10">
    <location>
        <begin position="74"/>
        <end position="75"/>
    </location>
    <ligand>
        <name>pyridoxal 5'-phosphate</name>
        <dbReference type="ChEBI" id="CHEBI:597326"/>
    </ligand>
</feature>
<evidence type="ECO:0000256" key="2">
    <source>
        <dbReference type="ARBA" id="ARBA00006490"/>
    </source>
</evidence>
<comment type="similarity">
    <text evidence="2 10">Belongs to the class-V pyridoxal-phosphate-dependent aminotransferase family. NifS/IscS subfamily.</text>
</comment>
<keyword evidence="7 10" id="KW-0408">Iron</keyword>